<proteinExistence type="predicted"/>
<accession>A0A0E9QRU7</accession>
<reference evidence="1" key="1">
    <citation type="submission" date="2014-11" db="EMBL/GenBank/DDBJ databases">
        <authorList>
            <person name="Amaro Gonzalez C."/>
        </authorList>
    </citation>
    <scope>NUCLEOTIDE SEQUENCE</scope>
</reference>
<evidence type="ECO:0000313" key="1">
    <source>
        <dbReference type="EMBL" id="JAH19162.1"/>
    </source>
</evidence>
<organism evidence="1">
    <name type="scientific">Anguilla anguilla</name>
    <name type="common">European freshwater eel</name>
    <name type="synonym">Muraena anguilla</name>
    <dbReference type="NCBI Taxonomy" id="7936"/>
    <lineage>
        <taxon>Eukaryota</taxon>
        <taxon>Metazoa</taxon>
        <taxon>Chordata</taxon>
        <taxon>Craniata</taxon>
        <taxon>Vertebrata</taxon>
        <taxon>Euteleostomi</taxon>
        <taxon>Actinopterygii</taxon>
        <taxon>Neopterygii</taxon>
        <taxon>Teleostei</taxon>
        <taxon>Anguilliformes</taxon>
        <taxon>Anguillidae</taxon>
        <taxon>Anguilla</taxon>
    </lineage>
</organism>
<protein>
    <submittedName>
        <fullName evidence="1">Uncharacterized protein</fullName>
    </submittedName>
</protein>
<dbReference type="EMBL" id="GBXM01089415">
    <property type="protein sequence ID" value="JAH19162.1"/>
    <property type="molecule type" value="Transcribed_RNA"/>
</dbReference>
<sequence>MVQSYKREYAKLKLVVYENAQYNSMNEMSVWLTKSISCLAVLAVSSDVNS</sequence>
<dbReference type="AlphaFoldDB" id="A0A0E9QRU7"/>
<reference evidence="1" key="2">
    <citation type="journal article" date="2015" name="Fish Shellfish Immunol.">
        <title>Early steps in the European eel (Anguilla anguilla)-Vibrio vulnificus interaction in the gills: Role of the RtxA13 toxin.</title>
        <authorList>
            <person name="Callol A."/>
            <person name="Pajuelo D."/>
            <person name="Ebbesson L."/>
            <person name="Teles M."/>
            <person name="MacKenzie S."/>
            <person name="Amaro C."/>
        </authorList>
    </citation>
    <scope>NUCLEOTIDE SEQUENCE</scope>
</reference>
<name>A0A0E9QRU7_ANGAN</name>